<proteinExistence type="predicted"/>
<dbReference type="Proteomes" id="UP001444071">
    <property type="component" value="Unassembled WGS sequence"/>
</dbReference>
<dbReference type="InterPro" id="IPR007110">
    <property type="entry name" value="Ig-like_dom"/>
</dbReference>
<name>A0ABV0W2I4_9TELE</name>
<feature type="transmembrane region" description="Helical" evidence="2">
    <location>
        <begin position="185"/>
        <end position="210"/>
    </location>
</feature>
<evidence type="ECO:0000313" key="5">
    <source>
        <dbReference type="Proteomes" id="UP001444071"/>
    </source>
</evidence>
<dbReference type="EMBL" id="JAHRIM010023793">
    <property type="protein sequence ID" value="MEQ2263748.1"/>
    <property type="molecule type" value="Genomic_DNA"/>
</dbReference>
<gene>
    <name evidence="4" type="ORF">XENORESO_011914</name>
</gene>
<keyword evidence="2" id="KW-1133">Transmembrane helix</keyword>
<accession>A0ABV0W2I4</accession>
<evidence type="ECO:0000256" key="2">
    <source>
        <dbReference type="SAM" id="Phobius"/>
    </source>
</evidence>
<keyword evidence="5" id="KW-1185">Reference proteome</keyword>
<organism evidence="4 5">
    <name type="scientific">Xenotaenia resolanae</name>
    <dbReference type="NCBI Taxonomy" id="208358"/>
    <lineage>
        <taxon>Eukaryota</taxon>
        <taxon>Metazoa</taxon>
        <taxon>Chordata</taxon>
        <taxon>Craniata</taxon>
        <taxon>Vertebrata</taxon>
        <taxon>Euteleostomi</taxon>
        <taxon>Actinopterygii</taxon>
        <taxon>Neopterygii</taxon>
        <taxon>Teleostei</taxon>
        <taxon>Neoteleostei</taxon>
        <taxon>Acanthomorphata</taxon>
        <taxon>Ovalentaria</taxon>
        <taxon>Atherinomorphae</taxon>
        <taxon>Cyprinodontiformes</taxon>
        <taxon>Goodeidae</taxon>
        <taxon>Xenotaenia</taxon>
    </lineage>
</organism>
<dbReference type="Gene3D" id="2.60.40.10">
    <property type="entry name" value="Immunoglobulins"/>
    <property type="match status" value="1"/>
</dbReference>
<keyword evidence="2" id="KW-0472">Membrane</keyword>
<reference evidence="4 5" key="1">
    <citation type="submission" date="2021-06" db="EMBL/GenBank/DDBJ databases">
        <authorList>
            <person name="Palmer J.M."/>
        </authorList>
    </citation>
    <scope>NUCLEOTIDE SEQUENCE [LARGE SCALE GENOMIC DNA]</scope>
    <source>
        <strain evidence="4 5">XR_2019</strain>
        <tissue evidence="4">Muscle</tissue>
    </source>
</reference>
<evidence type="ECO:0000259" key="3">
    <source>
        <dbReference type="PROSITE" id="PS50835"/>
    </source>
</evidence>
<sequence>MFGQKKDHWNFVYLLKDGQGFRKMTQKQNLNDVNFKISSVHLDHSGNYSCLYSTQNYNLSAVAGQGQDVVEILVIANCIPAALSVAGPNTVNEGKHVEFKCTFSETLHTLNNCQLIYCCLKKNETFIQLKVFDIARMEASFTIEDAVARDSGHYSCLLMPSKCFQNSLNELQGINYVFLEVKEYLILWGTLICGFTVFLLLYSLCLCWIFNKKGLADTTSCKPCLNSEQLETDTVLDQTYAEHEEVEDPRMQTDRQHDEEEDSFSVESEEEIQNHVQTSMDDNYPLYNMIYSFPDESPPRPRSTLVLHLTSPIKQ</sequence>
<dbReference type="InterPro" id="IPR013783">
    <property type="entry name" value="Ig-like_fold"/>
</dbReference>
<evidence type="ECO:0000256" key="1">
    <source>
        <dbReference type="SAM" id="MobiDB-lite"/>
    </source>
</evidence>
<feature type="compositionally biased region" description="Basic and acidic residues" evidence="1">
    <location>
        <begin position="242"/>
        <end position="258"/>
    </location>
</feature>
<evidence type="ECO:0000313" key="4">
    <source>
        <dbReference type="EMBL" id="MEQ2263748.1"/>
    </source>
</evidence>
<dbReference type="PROSITE" id="PS50835">
    <property type="entry name" value="IG_LIKE"/>
    <property type="match status" value="1"/>
</dbReference>
<feature type="domain" description="Ig-like" evidence="3">
    <location>
        <begin position="80"/>
        <end position="156"/>
    </location>
</feature>
<feature type="region of interest" description="Disordered" evidence="1">
    <location>
        <begin position="295"/>
        <end position="315"/>
    </location>
</feature>
<dbReference type="SUPFAM" id="SSF48726">
    <property type="entry name" value="Immunoglobulin"/>
    <property type="match status" value="2"/>
</dbReference>
<protein>
    <recommendedName>
        <fullName evidence="3">Ig-like domain-containing protein</fullName>
    </recommendedName>
</protein>
<feature type="region of interest" description="Disordered" evidence="1">
    <location>
        <begin position="242"/>
        <end position="270"/>
    </location>
</feature>
<dbReference type="InterPro" id="IPR036179">
    <property type="entry name" value="Ig-like_dom_sf"/>
</dbReference>
<comment type="caution">
    <text evidence="4">The sequence shown here is derived from an EMBL/GenBank/DDBJ whole genome shotgun (WGS) entry which is preliminary data.</text>
</comment>
<feature type="compositionally biased region" description="Acidic residues" evidence="1">
    <location>
        <begin position="259"/>
        <end position="270"/>
    </location>
</feature>
<keyword evidence="2" id="KW-0812">Transmembrane</keyword>